<proteinExistence type="predicted"/>
<dbReference type="Gene3D" id="3.40.50.1460">
    <property type="match status" value="1"/>
</dbReference>
<accession>A0A6A7B6T9</accession>
<evidence type="ECO:0000313" key="3">
    <source>
        <dbReference type="Proteomes" id="UP000799423"/>
    </source>
</evidence>
<feature type="region of interest" description="Disordered" evidence="1">
    <location>
        <begin position="418"/>
        <end position="467"/>
    </location>
</feature>
<evidence type="ECO:0000313" key="2">
    <source>
        <dbReference type="EMBL" id="KAF2851286.1"/>
    </source>
</evidence>
<feature type="compositionally biased region" description="Polar residues" evidence="1">
    <location>
        <begin position="457"/>
        <end position="467"/>
    </location>
</feature>
<evidence type="ECO:0000256" key="1">
    <source>
        <dbReference type="SAM" id="MobiDB-lite"/>
    </source>
</evidence>
<dbReference type="Proteomes" id="UP000799423">
    <property type="component" value="Unassembled WGS sequence"/>
</dbReference>
<keyword evidence="3" id="KW-1185">Reference proteome</keyword>
<evidence type="ECO:0008006" key="4">
    <source>
        <dbReference type="Google" id="ProtNLM"/>
    </source>
</evidence>
<dbReference type="EMBL" id="MU006303">
    <property type="protein sequence ID" value="KAF2851286.1"/>
    <property type="molecule type" value="Genomic_DNA"/>
</dbReference>
<dbReference type="OrthoDB" id="4760831at2759"/>
<gene>
    <name evidence="2" type="ORF">T440DRAFT_449317</name>
</gene>
<protein>
    <recommendedName>
        <fullName evidence="4">Caspase family p20 domain-containing protein</fullName>
    </recommendedName>
</protein>
<name>A0A6A7B6T9_9PLEO</name>
<sequence length="467" mass="53238">MAPSQELATGIANAIATKIDAPRNSNPLADKVFHTDILVRGIDDVVPHEVPTSNVEPIVLSNEHVQDEIESNYISKTQEMQSWWEEAYAKHMKTPDGYAKVAVLLVKWEDEVDDMKTAKEAHELETLFREQFNYTTEIVEIGVRGRPQLQLDRDISNFIYQHDGPHNLLIIYYTGHGRYLDDEKYLEITGSEGNPLSGRGFRKDARANWNKVEDRLQDTEVESDILEILDTCYSSNLVKSAKAGSRKFELLSACFIDQVTASPGNYSFTRALIDALKEMLGEYGRRNPFSTFTLNEKIVKDARRLDTQSHLWSRIHRVQQSGQHILLTPLRPPLAEDSAYRLSPKGYLTLRFGLKDETLKQEQIELMTHMLSRVVRAVGIRRIDWVDIHRAPEISQFQRVALILSVVKRWKRVIEKRKEEGTAKPSPSQRRSDPDLGGPTESKRRYLGVAEPPSPPVSNSSLIDHDV</sequence>
<dbReference type="AlphaFoldDB" id="A0A6A7B6T9"/>
<organism evidence="2 3">
    <name type="scientific">Plenodomus tracheiphilus IPT5</name>
    <dbReference type="NCBI Taxonomy" id="1408161"/>
    <lineage>
        <taxon>Eukaryota</taxon>
        <taxon>Fungi</taxon>
        <taxon>Dikarya</taxon>
        <taxon>Ascomycota</taxon>
        <taxon>Pezizomycotina</taxon>
        <taxon>Dothideomycetes</taxon>
        <taxon>Pleosporomycetidae</taxon>
        <taxon>Pleosporales</taxon>
        <taxon>Pleosporineae</taxon>
        <taxon>Leptosphaeriaceae</taxon>
        <taxon>Plenodomus</taxon>
    </lineage>
</organism>
<reference evidence="2" key="1">
    <citation type="submission" date="2020-01" db="EMBL/GenBank/DDBJ databases">
        <authorList>
            <consortium name="DOE Joint Genome Institute"/>
            <person name="Haridas S."/>
            <person name="Albert R."/>
            <person name="Binder M."/>
            <person name="Bloem J."/>
            <person name="Labutti K."/>
            <person name="Salamov A."/>
            <person name="Andreopoulos B."/>
            <person name="Baker S.E."/>
            <person name="Barry K."/>
            <person name="Bills G."/>
            <person name="Bluhm B.H."/>
            <person name="Cannon C."/>
            <person name="Castanera R."/>
            <person name="Culley D.E."/>
            <person name="Daum C."/>
            <person name="Ezra D."/>
            <person name="Gonzalez J.B."/>
            <person name="Henrissat B."/>
            <person name="Kuo A."/>
            <person name="Liang C."/>
            <person name="Lipzen A."/>
            <person name="Lutzoni F."/>
            <person name="Magnuson J."/>
            <person name="Mondo S."/>
            <person name="Nolan M."/>
            <person name="Ohm R."/>
            <person name="Pangilinan J."/>
            <person name="Park H.-J."/>
            <person name="Ramirez L."/>
            <person name="Alfaro M."/>
            <person name="Sun H."/>
            <person name="Tritt A."/>
            <person name="Yoshinaga Y."/>
            <person name="Zwiers L.-H."/>
            <person name="Turgeon B.G."/>
            <person name="Goodwin S.B."/>
            <person name="Spatafora J.W."/>
            <person name="Crous P.W."/>
            <person name="Grigoriev I.V."/>
        </authorList>
    </citation>
    <scope>NUCLEOTIDE SEQUENCE</scope>
    <source>
        <strain evidence="2">IPT5</strain>
    </source>
</reference>